<proteinExistence type="predicted"/>
<name>A0A929FAY4_LEPEC</name>
<gene>
    <name evidence="1" type="ORF">IQ260_18765</name>
</gene>
<evidence type="ECO:0000313" key="2">
    <source>
        <dbReference type="Proteomes" id="UP000615026"/>
    </source>
</evidence>
<dbReference type="RefSeq" id="WP_193994628.1">
    <property type="nucleotide sequence ID" value="NZ_JADEXP010000192.1"/>
</dbReference>
<organism evidence="1 2">
    <name type="scientific">Leptolyngbya cf. ectocarpi LEGE 11479</name>
    <dbReference type="NCBI Taxonomy" id="1828722"/>
    <lineage>
        <taxon>Bacteria</taxon>
        <taxon>Bacillati</taxon>
        <taxon>Cyanobacteriota</taxon>
        <taxon>Cyanophyceae</taxon>
        <taxon>Leptolyngbyales</taxon>
        <taxon>Leptolyngbyaceae</taxon>
        <taxon>Leptolyngbya group</taxon>
        <taxon>Leptolyngbya</taxon>
    </lineage>
</organism>
<evidence type="ECO:0000313" key="1">
    <source>
        <dbReference type="EMBL" id="MBE9068692.1"/>
    </source>
</evidence>
<accession>A0A929FAY4</accession>
<keyword evidence="2" id="KW-1185">Reference proteome</keyword>
<reference evidence="1" key="1">
    <citation type="submission" date="2020-10" db="EMBL/GenBank/DDBJ databases">
        <authorList>
            <person name="Castelo-Branco R."/>
            <person name="Eusebio N."/>
            <person name="Adriana R."/>
            <person name="Vieira A."/>
            <person name="Brugerolle De Fraissinette N."/>
            <person name="Rezende De Castro R."/>
            <person name="Schneider M.P."/>
            <person name="Vasconcelos V."/>
            <person name="Leao P.N."/>
        </authorList>
    </citation>
    <scope>NUCLEOTIDE SEQUENCE</scope>
    <source>
        <strain evidence="1">LEGE 11479</strain>
    </source>
</reference>
<protein>
    <submittedName>
        <fullName evidence="1">Uncharacterized protein</fullName>
    </submittedName>
</protein>
<dbReference type="EMBL" id="JADEXP010000192">
    <property type="protein sequence ID" value="MBE9068692.1"/>
    <property type="molecule type" value="Genomic_DNA"/>
</dbReference>
<comment type="caution">
    <text evidence="1">The sequence shown here is derived from an EMBL/GenBank/DDBJ whole genome shotgun (WGS) entry which is preliminary data.</text>
</comment>
<dbReference type="AlphaFoldDB" id="A0A929FAY4"/>
<dbReference type="Proteomes" id="UP000615026">
    <property type="component" value="Unassembled WGS sequence"/>
</dbReference>
<sequence>MKQLSVSISHLVRLMRSAAGAIIVLGYAPSVLAQTAPGPVVPAIPDPASLARLAADLSYPNSAQRFFEAGRTRFEQEIQGLSQEKQPSEPLLTVKPEVLKQFDD</sequence>